<proteinExistence type="predicted"/>
<keyword evidence="2" id="KW-1185">Reference proteome</keyword>
<dbReference type="AlphaFoldDB" id="A0ABD2NQ22"/>
<dbReference type="Proteomes" id="UP001516400">
    <property type="component" value="Unassembled WGS sequence"/>
</dbReference>
<dbReference type="EMBL" id="JABFTP020000144">
    <property type="protein sequence ID" value="KAL3280821.1"/>
    <property type="molecule type" value="Genomic_DNA"/>
</dbReference>
<feature type="non-terminal residue" evidence="1">
    <location>
        <position position="56"/>
    </location>
</feature>
<sequence>MEILELSDERKYLKSFLRSLEVTRFSSKAFLALRMDRSSGWQTAYEYHSLNVICSE</sequence>
<comment type="caution">
    <text evidence="1">The sequence shown here is derived from an EMBL/GenBank/DDBJ whole genome shotgun (WGS) entry which is preliminary data.</text>
</comment>
<protein>
    <submittedName>
        <fullName evidence="1">Uncharacterized protein</fullName>
    </submittedName>
</protein>
<evidence type="ECO:0000313" key="2">
    <source>
        <dbReference type="Proteomes" id="UP001516400"/>
    </source>
</evidence>
<name>A0ABD2NQ22_9CUCU</name>
<reference evidence="1 2" key="1">
    <citation type="journal article" date="2021" name="BMC Biol.">
        <title>Horizontally acquired antibacterial genes associated with adaptive radiation of ladybird beetles.</title>
        <authorList>
            <person name="Li H.S."/>
            <person name="Tang X.F."/>
            <person name="Huang Y.H."/>
            <person name="Xu Z.Y."/>
            <person name="Chen M.L."/>
            <person name="Du X.Y."/>
            <person name="Qiu B.Y."/>
            <person name="Chen P.T."/>
            <person name="Zhang W."/>
            <person name="Slipinski A."/>
            <person name="Escalona H.E."/>
            <person name="Waterhouse R.M."/>
            <person name="Zwick A."/>
            <person name="Pang H."/>
        </authorList>
    </citation>
    <scope>NUCLEOTIDE SEQUENCE [LARGE SCALE GENOMIC DNA]</scope>
    <source>
        <strain evidence="1">SYSU2018</strain>
    </source>
</reference>
<evidence type="ECO:0000313" key="1">
    <source>
        <dbReference type="EMBL" id="KAL3280821.1"/>
    </source>
</evidence>
<organism evidence="1 2">
    <name type="scientific">Cryptolaemus montrouzieri</name>
    <dbReference type="NCBI Taxonomy" id="559131"/>
    <lineage>
        <taxon>Eukaryota</taxon>
        <taxon>Metazoa</taxon>
        <taxon>Ecdysozoa</taxon>
        <taxon>Arthropoda</taxon>
        <taxon>Hexapoda</taxon>
        <taxon>Insecta</taxon>
        <taxon>Pterygota</taxon>
        <taxon>Neoptera</taxon>
        <taxon>Endopterygota</taxon>
        <taxon>Coleoptera</taxon>
        <taxon>Polyphaga</taxon>
        <taxon>Cucujiformia</taxon>
        <taxon>Coccinelloidea</taxon>
        <taxon>Coccinellidae</taxon>
        <taxon>Scymninae</taxon>
        <taxon>Scymnini</taxon>
        <taxon>Cryptolaemus</taxon>
    </lineage>
</organism>
<accession>A0ABD2NQ22</accession>
<gene>
    <name evidence="1" type="ORF">HHI36_004052</name>
</gene>